<dbReference type="OrthoDB" id="1564273at2759"/>
<proteinExistence type="predicted"/>
<organism evidence="1 2">
    <name type="scientific">Carpinus fangiana</name>
    <dbReference type="NCBI Taxonomy" id="176857"/>
    <lineage>
        <taxon>Eukaryota</taxon>
        <taxon>Viridiplantae</taxon>
        <taxon>Streptophyta</taxon>
        <taxon>Embryophyta</taxon>
        <taxon>Tracheophyta</taxon>
        <taxon>Spermatophyta</taxon>
        <taxon>Magnoliopsida</taxon>
        <taxon>eudicotyledons</taxon>
        <taxon>Gunneridae</taxon>
        <taxon>Pentapetalae</taxon>
        <taxon>rosids</taxon>
        <taxon>fabids</taxon>
        <taxon>Fagales</taxon>
        <taxon>Betulaceae</taxon>
        <taxon>Carpinus</taxon>
    </lineage>
</organism>
<dbReference type="AlphaFoldDB" id="A0A5N6RK34"/>
<dbReference type="SUPFAM" id="SSF117281">
    <property type="entry name" value="Kelch motif"/>
    <property type="match status" value="1"/>
</dbReference>
<name>A0A5N6RK34_9ROSI</name>
<evidence type="ECO:0000313" key="2">
    <source>
        <dbReference type="Proteomes" id="UP000327013"/>
    </source>
</evidence>
<dbReference type="EMBL" id="CM017327">
    <property type="protein sequence ID" value="KAE8098827.1"/>
    <property type="molecule type" value="Genomic_DNA"/>
</dbReference>
<protein>
    <submittedName>
        <fullName evidence="1">Uncharacterized protein</fullName>
    </submittedName>
</protein>
<evidence type="ECO:0000313" key="1">
    <source>
        <dbReference type="EMBL" id="KAE8098827.1"/>
    </source>
</evidence>
<sequence length="183" mass="20951">MSSFVALGTNIYTFGGQLHSSSSNRFTFSPNLNVLDVYRWPIIDVLPVASMIFPRLDPQSLVLDALENPNRILIASLTERGELFLDGKARFFQYDLSHQYWKILFERYIHPKCPLGYDGGKALAVGNKLYWITNDAMLLVYCLDDDKWLLGNLKGRGISFLDKCKESFPPVLLHLENKRFNVT</sequence>
<accession>A0A5N6RK34</accession>
<dbReference type="Proteomes" id="UP000327013">
    <property type="component" value="Chromosome 7"/>
</dbReference>
<keyword evidence="2" id="KW-1185">Reference proteome</keyword>
<reference evidence="1 2" key="1">
    <citation type="submission" date="2019-06" db="EMBL/GenBank/DDBJ databases">
        <title>A chromosomal-level reference genome of Carpinus fangiana (Coryloideae, Betulaceae).</title>
        <authorList>
            <person name="Yang X."/>
            <person name="Wang Z."/>
            <person name="Zhang L."/>
            <person name="Hao G."/>
            <person name="Liu J."/>
            <person name="Yang Y."/>
        </authorList>
    </citation>
    <scope>NUCLEOTIDE SEQUENCE [LARGE SCALE GENOMIC DNA]</scope>
    <source>
        <strain evidence="1">Cfa_2016G</strain>
        <tissue evidence="1">Leaf</tissue>
    </source>
</reference>
<dbReference type="InterPro" id="IPR015915">
    <property type="entry name" value="Kelch-typ_b-propeller"/>
</dbReference>
<dbReference type="Gene3D" id="2.120.10.80">
    <property type="entry name" value="Kelch-type beta propeller"/>
    <property type="match status" value="1"/>
</dbReference>
<gene>
    <name evidence="1" type="ORF">FH972_016862</name>
</gene>